<proteinExistence type="predicted"/>
<organism evidence="1">
    <name type="scientific">Anguilla anguilla</name>
    <name type="common">European freshwater eel</name>
    <name type="synonym">Muraena anguilla</name>
    <dbReference type="NCBI Taxonomy" id="7936"/>
    <lineage>
        <taxon>Eukaryota</taxon>
        <taxon>Metazoa</taxon>
        <taxon>Chordata</taxon>
        <taxon>Craniata</taxon>
        <taxon>Vertebrata</taxon>
        <taxon>Euteleostomi</taxon>
        <taxon>Actinopterygii</taxon>
        <taxon>Neopterygii</taxon>
        <taxon>Teleostei</taxon>
        <taxon>Anguilliformes</taxon>
        <taxon>Anguillidae</taxon>
        <taxon>Anguilla</taxon>
    </lineage>
</organism>
<sequence>MPRYPHCSVSALIGPYSVIQDFSLCYILLEWLSEMYYPKQIAISHVRDSHASLSLTGNADFLY</sequence>
<name>A0A0E9WLK3_ANGAN</name>
<dbReference type="EMBL" id="GBXM01018234">
    <property type="protein sequence ID" value="JAH90343.1"/>
    <property type="molecule type" value="Transcribed_RNA"/>
</dbReference>
<reference evidence="1" key="1">
    <citation type="submission" date="2014-11" db="EMBL/GenBank/DDBJ databases">
        <authorList>
            <person name="Amaro Gonzalez C."/>
        </authorList>
    </citation>
    <scope>NUCLEOTIDE SEQUENCE</scope>
</reference>
<accession>A0A0E9WLK3</accession>
<protein>
    <submittedName>
        <fullName evidence="1">Uncharacterized protein</fullName>
    </submittedName>
</protein>
<evidence type="ECO:0000313" key="1">
    <source>
        <dbReference type="EMBL" id="JAH90343.1"/>
    </source>
</evidence>
<dbReference type="AlphaFoldDB" id="A0A0E9WLK3"/>
<reference evidence="1" key="2">
    <citation type="journal article" date="2015" name="Fish Shellfish Immunol.">
        <title>Early steps in the European eel (Anguilla anguilla)-Vibrio vulnificus interaction in the gills: Role of the RtxA13 toxin.</title>
        <authorList>
            <person name="Callol A."/>
            <person name="Pajuelo D."/>
            <person name="Ebbesson L."/>
            <person name="Teles M."/>
            <person name="MacKenzie S."/>
            <person name="Amaro C."/>
        </authorList>
    </citation>
    <scope>NUCLEOTIDE SEQUENCE</scope>
</reference>